<organism evidence="5 6">
    <name type="scientific">Marinicella sediminis</name>
    <dbReference type="NCBI Taxonomy" id="1792834"/>
    <lineage>
        <taxon>Bacteria</taxon>
        <taxon>Pseudomonadati</taxon>
        <taxon>Pseudomonadota</taxon>
        <taxon>Gammaproteobacteria</taxon>
        <taxon>Lysobacterales</taxon>
        <taxon>Marinicellaceae</taxon>
        <taxon>Marinicella</taxon>
    </lineage>
</organism>
<comment type="caution">
    <text evidence="5">The sequence shown here is derived from an EMBL/GenBank/DDBJ whole genome shotgun (WGS) entry which is preliminary data.</text>
</comment>
<dbReference type="Gene3D" id="3.40.640.10">
    <property type="entry name" value="Type I PLP-dependent aspartate aminotransferase-like (Major domain)"/>
    <property type="match status" value="1"/>
</dbReference>
<protein>
    <submittedName>
        <fullName evidence="5">Cystathionine gamma-synthase</fullName>
        <ecNumber evidence="5">2.5.1.48</ecNumber>
    </submittedName>
</protein>
<reference evidence="6" key="1">
    <citation type="journal article" date="2019" name="Int. J. Syst. Evol. Microbiol.">
        <title>The Global Catalogue of Microorganisms (GCM) 10K type strain sequencing project: providing services to taxonomists for standard genome sequencing and annotation.</title>
        <authorList>
            <consortium name="The Broad Institute Genomics Platform"/>
            <consortium name="The Broad Institute Genome Sequencing Center for Infectious Disease"/>
            <person name="Wu L."/>
            <person name="Ma J."/>
        </authorList>
    </citation>
    <scope>NUCLEOTIDE SEQUENCE [LARGE SCALE GENOMIC DNA]</scope>
    <source>
        <strain evidence="6">KCTC 42953</strain>
    </source>
</reference>
<dbReference type="InterPro" id="IPR054542">
    <property type="entry name" value="Cys_met_metab_PP"/>
</dbReference>
<evidence type="ECO:0000313" key="6">
    <source>
        <dbReference type="Proteomes" id="UP001595533"/>
    </source>
</evidence>
<dbReference type="Pfam" id="PF01053">
    <property type="entry name" value="Cys_Met_Meta_PP"/>
    <property type="match status" value="1"/>
</dbReference>
<dbReference type="EMBL" id="JBHRTS010000002">
    <property type="protein sequence ID" value="MFC3193499.1"/>
    <property type="molecule type" value="Genomic_DNA"/>
</dbReference>
<dbReference type="InterPro" id="IPR015421">
    <property type="entry name" value="PyrdxlP-dep_Trfase_major"/>
</dbReference>
<evidence type="ECO:0000256" key="1">
    <source>
        <dbReference type="ARBA" id="ARBA00001933"/>
    </source>
</evidence>
<dbReference type="PROSITE" id="PS00868">
    <property type="entry name" value="CYS_MET_METAB_PP"/>
    <property type="match status" value="1"/>
</dbReference>
<dbReference type="PANTHER" id="PTHR11808">
    <property type="entry name" value="TRANS-SULFURATION ENZYME FAMILY MEMBER"/>
    <property type="match status" value="1"/>
</dbReference>
<dbReference type="RefSeq" id="WP_077410312.1">
    <property type="nucleotide sequence ID" value="NZ_JBHRTS010000002.1"/>
</dbReference>
<dbReference type="CDD" id="cd00614">
    <property type="entry name" value="CGS_like"/>
    <property type="match status" value="1"/>
</dbReference>
<dbReference type="SUPFAM" id="SSF53383">
    <property type="entry name" value="PLP-dependent transferases"/>
    <property type="match status" value="1"/>
</dbReference>
<name>A0ABV7J9D0_9GAMM</name>
<dbReference type="Proteomes" id="UP001595533">
    <property type="component" value="Unassembled WGS sequence"/>
</dbReference>
<dbReference type="Gene3D" id="3.90.1150.10">
    <property type="entry name" value="Aspartate Aminotransferase, domain 1"/>
    <property type="match status" value="1"/>
</dbReference>
<keyword evidence="3 4" id="KW-0663">Pyridoxal phosphate</keyword>
<dbReference type="NCBIfam" id="NF005871">
    <property type="entry name" value="PRK07811.1"/>
    <property type="match status" value="1"/>
</dbReference>
<comment type="cofactor">
    <cofactor evidence="1 4">
        <name>pyridoxal 5'-phosphate</name>
        <dbReference type="ChEBI" id="CHEBI:597326"/>
    </cofactor>
</comment>
<evidence type="ECO:0000256" key="2">
    <source>
        <dbReference type="ARBA" id="ARBA00009077"/>
    </source>
</evidence>
<evidence type="ECO:0000313" key="5">
    <source>
        <dbReference type="EMBL" id="MFC3193499.1"/>
    </source>
</evidence>
<evidence type="ECO:0000256" key="3">
    <source>
        <dbReference type="ARBA" id="ARBA00022898"/>
    </source>
</evidence>
<comment type="similarity">
    <text evidence="2 4">Belongs to the trans-sulfuration enzymes family.</text>
</comment>
<sequence length="392" mass="43100">MNDNEYKKDKNYRGLQTKAIHAGQFADPTTGAVMPPIFTSSTYLQSSPGKHQGFEYSRSHNPTRFAYERAVAAMENGSHGFAFASGMAATSTIIELLDAGDHVIAMNDLYGGTNRLFRMVRKRSANLTFDYVDLTAEADNLEQFLKPNTRMIWVETPTNPMLKVVDIKKITAFAKKHDLLTVVDNTFASPYLQNPLDMGADLVMHSATKFINGHSDMVGGFVVVNDSELADQVGFLQNAIGGVSGAFDAYMALRGFKTLPLRMERHCQNAQAIAEWLEQDSRVDQVIYPGLKSHPQHELAKQQMRGFGGVISVLIKGGLDETTAMMERCQLFALAESLGGIESLINHPAIMTHASVPAEQRAQIGITDNLVRLSVGIEDIEDLIADLDEALD</sequence>
<dbReference type="InterPro" id="IPR000277">
    <property type="entry name" value="Cys/Met-Metab_PyrdxlP-dep_enz"/>
</dbReference>
<dbReference type="InterPro" id="IPR015424">
    <property type="entry name" value="PyrdxlP-dep_Trfase"/>
</dbReference>
<dbReference type="PANTHER" id="PTHR11808:SF15">
    <property type="entry name" value="CYSTATHIONINE GAMMA-LYASE"/>
    <property type="match status" value="1"/>
</dbReference>
<keyword evidence="6" id="KW-1185">Reference proteome</keyword>
<dbReference type="PIRSF" id="PIRSF001434">
    <property type="entry name" value="CGS"/>
    <property type="match status" value="1"/>
</dbReference>
<gene>
    <name evidence="5" type="ORF">ACFODZ_04480</name>
</gene>
<proteinExistence type="inferred from homology"/>
<accession>A0ABV7J9D0</accession>
<evidence type="ECO:0000256" key="4">
    <source>
        <dbReference type="RuleBase" id="RU362118"/>
    </source>
</evidence>
<dbReference type="InterPro" id="IPR015422">
    <property type="entry name" value="PyrdxlP-dep_Trfase_small"/>
</dbReference>
<dbReference type="EC" id="2.5.1.48" evidence="5"/>
<dbReference type="GO" id="GO:0003962">
    <property type="term" value="F:cystathionine gamma-synthase activity"/>
    <property type="evidence" value="ECO:0007669"/>
    <property type="project" value="UniProtKB-EC"/>
</dbReference>
<keyword evidence="5" id="KW-0808">Transferase</keyword>